<organism evidence="1">
    <name type="scientific">Siphoviridae sp. ct3ka12</name>
    <dbReference type="NCBI Taxonomy" id="2827771"/>
    <lineage>
        <taxon>Viruses</taxon>
        <taxon>Duplodnaviria</taxon>
        <taxon>Heunggongvirae</taxon>
        <taxon>Uroviricota</taxon>
        <taxon>Caudoviricetes</taxon>
    </lineage>
</organism>
<dbReference type="EMBL" id="BK032619">
    <property type="protein sequence ID" value="DAF51664.1"/>
    <property type="molecule type" value="Genomic_DNA"/>
</dbReference>
<reference evidence="1" key="1">
    <citation type="journal article" date="2021" name="Proc. Natl. Acad. Sci. U.S.A.">
        <title>A Catalog of Tens of Thousands of Viruses from Human Metagenomes Reveals Hidden Associations with Chronic Diseases.</title>
        <authorList>
            <person name="Tisza M.J."/>
            <person name="Buck C.B."/>
        </authorList>
    </citation>
    <scope>NUCLEOTIDE SEQUENCE</scope>
    <source>
        <strain evidence="1">Ct3ka12</strain>
    </source>
</reference>
<proteinExistence type="predicted"/>
<name>A0A8S5SL74_9CAUD</name>
<sequence length="83" mass="9735">MKTSVEKGKCYEIGDWLVQIDRIDDRYIWGFGADSDRVIGFISLPIDSKVTREVPINDYINYIDVARQNIAAEFRERLSQYEE</sequence>
<protein>
    <submittedName>
        <fullName evidence="1">Uncharacterized protein</fullName>
    </submittedName>
</protein>
<evidence type="ECO:0000313" key="1">
    <source>
        <dbReference type="EMBL" id="DAF51664.1"/>
    </source>
</evidence>
<accession>A0A8S5SL74</accession>